<organism evidence="1 2">
    <name type="scientific">Ficus carica</name>
    <name type="common">Common fig</name>
    <dbReference type="NCBI Taxonomy" id="3494"/>
    <lineage>
        <taxon>Eukaryota</taxon>
        <taxon>Viridiplantae</taxon>
        <taxon>Streptophyta</taxon>
        <taxon>Embryophyta</taxon>
        <taxon>Tracheophyta</taxon>
        <taxon>Spermatophyta</taxon>
        <taxon>Magnoliopsida</taxon>
        <taxon>eudicotyledons</taxon>
        <taxon>Gunneridae</taxon>
        <taxon>Pentapetalae</taxon>
        <taxon>rosids</taxon>
        <taxon>fabids</taxon>
        <taxon>Rosales</taxon>
        <taxon>Moraceae</taxon>
        <taxon>Ficeae</taxon>
        <taxon>Ficus</taxon>
    </lineage>
</organism>
<comment type="caution">
    <text evidence="1">The sequence shown here is derived from an EMBL/GenBank/DDBJ whole genome shotgun (WGS) entry which is preliminary data.</text>
</comment>
<name>A0AA87YZ51_FICCA</name>
<evidence type="ECO:0000313" key="1">
    <source>
        <dbReference type="EMBL" id="GMN18991.1"/>
    </source>
</evidence>
<evidence type="ECO:0000313" key="2">
    <source>
        <dbReference type="Proteomes" id="UP001187192"/>
    </source>
</evidence>
<dbReference type="EMBL" id="BTGU01005010">
    <property type="protein sequence ID" value="GMN18991.1"/>
    <property type="molecule type" value="Genomic_DNA"/>
</dbReference>
<dbReference type="Proteomes" id="UP001187192">
    <property type="component" value="Unassembled WGS sequence"/>
</dbReference>
<proteinExistence type="predicted"/>
<accession>A0AA87YZ51</accession>
<protein>
    <submittedName>
        <fullName evidence="1">Uncharacterized protein</fullName>
    </submittedName>
</protein>
<keyword evidence="2" id="KW-1185">Reference proteome</keyword>
<reference evidence="1" key="1">
    <citation type="submission" date="2023-07" db="EMBL/GenBank/DDBJ databases">
        <title>draft genome sequence of fig (Ficus carica).</title>
        <authorList>
            <person name="Takahashi T."/>
            <person name="Nishimura K."/>
        </authorList>
    </citation>
    <scope>NUCLEOTIDE SEQUENCE</scope>
</reference>
<dbReference type="AlphaFoldDB" id="A0AA87YZ51"/>
<sequence>MEGENSILVRRLFEVAGRVFNAYAFFLFLKAIKGASSSWRLSKICSLPIYDQPLNSLRDGEKQEASKFSPSDDELTNPERFLLPTISFARPPTALLPSPLPPYPLSYSPDDATAALPSSSFDRRPQCLHPLPLILPLPSTPPSPLSPFSIAAIATSTATLSSH</sequence>
<gene>
    <name evidence="1" type="ORF">TIFTF001_046885</name>
</gene>